<dbReference type="AlphaFoldDB" id="A0A0G1WGP0"/>
<evidence type="ECO:0000313" key="1">
    <source>
        <dbReference type="EMBL" id="KKW17780.1"/>
    </source>
</evidence>
<organism evidence="1 2">
    <name type="scientific">Candidatus Kaiserbacteria bacterium GW2011_GWB1_50_17</name>
    <dbReference type="NCBI Taxonomy" id="1618673"/>
    <lineage>
        <taxon>Bacteria</taxon>
        <taxon>Candidatus Kaiseribacteriota</taxon>
    </lineage>
</organism>
<sequence length="60" mass="6494">MNRINEVAGLQFAAASLALALWHLAAIELGRMIFPPPQPLPLLPYVKGTPLHITAARPPQ</sequence>
<gene>
    <name evidence="1" type="ORF">UY57_C0010G0010</name>
</gene>
<dbReference type="Proteomes" id="UP000034120">
    <property type="component" value="Unassembled WGS sequence"/>
</dbReference>
<reference evidence="1 2" key="1">
    <citation type="journal article" date="2015" name="Nature">
        <title>rRNA introns, odd ribosomes, and small enigmatic genomes across a large radiation of phyla.</title>
        <authorList>
            <person name="Brown C.T."/>
            <person name="Hug L.A."/>
            <person name="Thomas B.C."/>
            <person name="Sharon I."/>
            <person name="Castelle C.J."/>
            <person name="Singh A."/>
            <person name="Wilkins M.J."/>
            <person name="Williams K.H."/>
            <person name="Banfield J.F."/>
        </authorList>
    </citation>
    <scope>NUCLEOTIDE SEQUENCE [LARGE SCALE GENOMIC DNA]</scope>
</reference>
<protein>
    <submittedName>
        <fullName evidence="1">Uncharacterized protein</fullName>
    </submittedName>
</protein>
<name>A0A0G1WGP0_9BACT</name>
<dbReference type="EMBL" id="LCQM01000010">
    <property type="protein sequence ID" value="KKW17780.1"/>
    <property type="molecule type" value="Genomic_DNA"/>
</dbReference>
<proteinExistence type="predicted"/>
<evidence type="ECO:0000313" key="2">
    <source>
        <dbReference type="Proteomes" id="UP000034120"/>
    </source>
</evidence>
<accession>A0A0G1WGP0</accession>
<comment type="caution">
    <text evidence="1">The sequence shown here is derived from an EMBL/GenBank/DDBJ whole genome shotgun (WGS) entry which is preliminary data.</text>
</comment>